<dbReference type="AlphaFoldDB" id="A0A9P7A458"/>
<feature type="region of interest" description="Disordered" evidence="1">
    <location>
        <begin position="359"/>
        <end position="379"/>
    </location>
</feature>
<proteinExistence type="predicted"/>
<reference evidence="2" key="1">
    <citation type="journal article" date="2020" name="New Phytol.">
        <title>Comparative genomics reveals dynamic genome evolution in host specialist ectomycorrhizal fungi.</title>
        <authorList>
            <person name="Lofgren L.A."/>
            <person name="Nguyen N.H."/>
            <person name="Vilgalys R."/>
            <person name="Ruytinx J."/>
            <person name="Liao H.L."/>
            <person name="Branco S."/>
            <person name="Kuo A."/>
            <person name="LaButti K."/>
            <person name="Lipzen A."/>
            <person name="Andreopoulos W."/>
            <person name="Pangilinan J."/>
            <person name="Riley R."/>
            <person name="Hundley H."/>
            <person name="Na H."/>
            <person name="Barry K."/>
            <person name="Grigoriev I.V."/>
            <person name="Stajich J.E."/>
            <person name="Kennedy P.G."/>
        </authorList>
    </citation>
    <scope>NUCLEOTIDE SEQUENCE</scope>
    <source>
        <strain evidence="2">DOB743</strain>
    </source>
</reference>
<feature type="compositionally biased region" description="Basic and acidic residues" evidence="1">
    <location>
        <begin position="213"/>
        <end position="235"/>
    </location>
</feature>
<evidence type="ECO:0000313" key="3">
    <source>
        <dbReference type="Proteomes" id="UP000714275"/>
    </source>
</evidence>
<protein>
    <submittedName>
        <fullName evidence="2">Uncharacterized protein</fullName>
    </submittedName>
</protein>
<name>A0A9P7A458_9AGAM</name>
<evidence type="ECO:0000313" key="2">
    <source>
        <dbReference type="EMBL" id="KAG1782093.1"/>
    </source>
</evidence>
<gene>
    <name evidence="2" type="ORF">EV702DRAFT_1041807</name>
</gene>
<dbReference type="OrthoDB" id="3268646at2759"/>
<feature type="region of interest" description="Disordered" evidence="1">
    <location>
        <begin position="275"/>
        <end position="301"/>
    </location>
</feature>
<keyword evidence="3" id="KW-1185">Reference proteome</keyword>
<comment type="caution">
    <text evidence="2">The sequence shown here is derived from an EMBL/GenBank/DDBJ whole genome shotgun (WGS) entry which is preliminary data.</text>
</comment>
<feature type="compositionally biased region" description="Acidic residues" evidence="1">
    <location>
        <begin position="31"/>
        <end position="56"/>
    </location>
</feature>
<accession>A0A9P7A458</accession>
<sequence>MTTPFMFEEVTQAAEKILQQDRFDTDLVYSDTDDSDSEDSDSSADSDSDMDSSSEEEYIKRAKTLKRAKHKNILPSKTTMHKTRFEDSSDEEETPIAKTRKAVHKQRSAKQNPQEEVEDLIQRLGRMRIGDANYSTLYYKAITLDPAVKEIIENGKKKRRIAHPQMKREIYWTIENINEKESEDEKEAYPAYRTEKEGARKRTEIFDGIYPSKGRDTRDETKKGQHQRDELRGDRQYAPGSKQVPIIKPPPPVPSFVLVIEKPIVHPKLPVPEARDFQPVMPKKSSESVKTPQGNPRAEQESIPMKVIGRMEEKGKERKDKPKKIFVQENPPVHVTNEKVQYNAQDNDVVMEDELLERTKVRGKRQQEKGKSKDIPKEGEMAHKATVSYYLRVLYNVVYNDNTIIH</sequence>
<organism evidence="2 3">
    <name type="scientific">Suillus placidus</name>
    <dbReference type="NCBI Taxonomy" id="48579"/>
    <lineage>
        <taxon>Eukaryota</taxon>
        <taxon>Fungi</taxon>
        <taxon>Dikarya</taxon>
        <taxon>Basidiomycota</taxon>
        <taxon>Agaricomycotina</taxon>
        <taxon>Agaricomycetes</taxon>
        <taxon>Agaricomycetidae</taxon>
        <taxon>Boletales</taxon>
        <taxon>Suillineae</taxon>
        <taxon>Suillaceae</taxon>
        <taxon>Suillus</taxon>
    </lineage>
</organism>
<feature type="compositionally biased region" description="Basic residues" evidence="1">
    <location>
        <begin position="61"/>
        <end position="72"/>
    </location>
</feature>
<feature type="region of interest" description="Disordered" evidence="1">
    <location>
        <begin position="194"/>
        <end position="249"/>
    </location>
</feature>
<feature type="compositionally biased region" description="Basic and acidic residues" evidence="1">
    <location>
        <begin position="194"/>
        <end position="205"/>
    </location>
</feature>
<feature type="region of interest" description="Disordered" evidence="1">
    <location>
        <begin position="21"/>
        <end position="116"/>
    </location>
</feature>
<dbReference type="EMBL" id="JABBWD010000004">
    <property type="protein sequence ID" value="KAG1782093.1"/>
    <property type="molecule type" value="Genomic_DNA"/>
</dbReference>
<evidence type="ECO:0000256" key="1">
    <source>
        <dbReference type="SAM" id="MobiDB-lite"/>
    </source>
</evidence>
<dbReference type="Proteomes" id="UP000714275">
    <property type="component" value="Unassembled WGS sequence"/>
</dbReference>
<feature type="compositionally biased region" description="Basic residues" evidence="1">
    <location>
        <begin position="98"/>
        <end position="108"/>
    </location>
</feature>